<dbReference type="AlphaFoldDB" id="A0AAV3QZ83"/>
<feature type="compositionally biased region" description="Low complexity" evidence="1">
    <location>
        <begin position="161"/>
        <end position="173"/>
    </location>
</feature>
<evidence type="ECO:0000313" key="2">
    <source>
        <dbReference type="EMBL" id="GAA0169462.1"/>
    </source>
</evidence>
<dbReference type="EMBL" id="BAABME010024094">
    <property type="protein sequence ID" value="GAA0169462.1"/>
    <property type="molecule type" value="Genomic_DNA"/>
</dbReference>
<reference evidence="2 3" key="1">
    <citation type="submission" date="2024-01" db="EMBL/GenBank/DDBJ databases">
        <title>The complete chloroplast genome sequence of Lithospermum erythrorhizon: insights into the phylogenetic relationship among Boraginaceae species and the maternal lineages of purple gromwells.</title>
        <authorList>
            <person name="Okada T."/>
            <person name="Watanabe K."/>
        </authorList>
    </citation>
    <scope>NUCLEOTIDE SEQUENCE [LARGE SCALE GENOMIC DNA]</scope>
</reference>
<comment type="caution">
    <text evidence="2">The sequence shown here is derived from an EMBL/GenBank/DDBJ whole genome shotgun (WGS) entry which is preliminary data.</text>
</comment>
<accession>A0AAV3QZ83</accession>
<organism evidence="2 3">
    <name type="scientific">Lithospermum erythrorhizon</name>
    <name type="common">Purple gromwell</name>
    <name type="synonym">Lithospermum officinale var. erythrorhizon</name>
    <dbReference type="NCBI Taxonomy" id="34254"/>
    <lineage>
        <taxon>Eukaryota</taxon>
        <taxon>Viridiplantae</taxon>
        <taxon>Streptophyta</taxon>
        <taxon>Embryophyta</taxon>
        <taxon>Tracheophyta</taxon>
        <taxon>Spermatophyta</taxon>
        <taxon>Magnoliopsida</taxon>
        <taxon>eudicotyledons</taxon>
        <taxon>Gunneridae</taxon>
        <taxon>Pentapetalae</taxon>
        <taxon>asterids</taxon>
        <taxon>lamiids</taxon>
        <taxon>Boraginales</taxon>
        <taxon>Boraginaceae</taxon>
        <taxon>Boraginoideae</taxon>
        <taxon>Lithospermeae</taxon>
        <taxon>Lithospermum</taxon>
    </lineage>
</organism>
<feature type="compositionally biased region" description="Low complexity" evidence="1">
    <location>
        <begin position="186"/>
        <end position="200"/>
    </location>
</feature>
<gene>
    <name evidence="2" type="ORF">LIER_40763</name>
</gene>
<dbReference type="Proteomes" id="UP001454036">
    <property type="component" value="Unassembled WGS sequence"/>
</dbReference>
<feature type="compositionally biased region" description="Pro residues" evidence="1">
    <location>
        <begin position="174"/>
        <end position="185"/>
    </location>
</feature>
<proteinExistence type="predicted"/>
<feature type="region of interest" description="Disordered" evidence="1">
    <location>
        <begin position="159"/>
        <end position="200"/>
    </location>
</feature>
<protein>
    <submittedName>
        <fullName evidence="2">Uncharacterized protein</fullName>
    </submittedName>
</protein>
<sequence>MEVEKWGQTDSSLAGKGSCGSPAVNGAIEVGMVAPQTGYVVALSSEIEVVSHGASGDRTQFVSTVAPIAPQIGEGIAVISETMAAEHDDGGDNAHAIPVLRPCLGSGSSSDGSHKAPLAGKSLVFKAGGSGSGSVAKAAGSSVRGPKFAGVMLQRARKALSRGSGARRGAGPVPNRPNPPTPLPIRPEAAVPGAVSAGPPEGAKVHPKFFEIIKDNRIVGNGLKLQQYDPMENDVMLY</sequence>
<evidence type="ECO:0000313" key="3">
    <source>
        <dbReference type="Proteomes" id="UP001454036"/>
    </source>
</evidence>
<name>A0AAV3QZ83_LITER</name>
<keyword evidence="3" id="KW-1185">Reference proteome</keyword>
<evidence type="ECO:0000256" key="1">
    <source>
        <dbReference type="SAM" id="MobiDB-lite"/>
    </source>
</evidence>